<evidence type="ECO:0000313" key="12">
    <source>
        <dbReference type="EMBL" id="KAK7388065.1"/>
    </source>
</evidence>
<accession>A0AAN9XCT6</accession>
<dbReference type="FunFam" id="3.40.50.300:FF:000157">
    <property type="entry name" value="ABC transporter G family member 34"/>
    <property type="match status" value="1"/>
</dbReference>
<reference evidence="12 13" key="1">
    <citation type="submission" date="2024-01" db="EMBL/GenBank/DDBJ databases">
        <title>The genomes of 5 underutilized Papilionoideae crops provide insights into root nodulation and disease resistanc.</title>
        <authorList>
            <person name="Jiang F."/>
        </authorList>
    </citation>
    <scope>NUCLEOTIDE SEQUENCE [LARGE SCALE GENOMIC DNA]</scope>
    <source>
        <strain evidence="12">DUOXIRENSHENG_FW03</strain>
        <tissue evidence="12">Leaves</tissue>
    </source>
</reference>
<dbReference type="SUPFAM" id="SSF52540">
    <property type="entry name" value="P-loop containing nucleoside triphosphate hydrolases"/>
    <property type="match status" value="2"/>
</dbReference>
<dbReference type="GO" id="GO:0016887">
    <property type="term" value="F:ATP hydrolysis activity"/>
    <property type="evidence" value="ECO:0007669"/>
    <property type="project" value="InterPro"/>
</dbReference>
<comment type="similarity">
    <text evidence="2">Belongs to the ABC transporter superfamily. ABCG family. PDR (TC 3.A.1.205) subfamily.</text>
</comment>
<dbReference type="CDD" id="cd03232">
    <property type="entry name" value="ABCG_PDR_domain2"/>
    <property type="match status" value="1"/>
</dbReference>
<evidence type="ECO:0000256" key="10">
    <source>
        <dbReference type="SAM" id="Phobius"/>
    </source>
</evidence>
<feature type="transmembrane region" description="Helical" evidence="10">
    <location>
        <begin position="685"/>
        <end position="707"/>
    </location>
</feature>
<dbReference type="SMART" id="SM00382">
    <property type="entry name" value="AAA"/>
    <property type="match status" value="2"/>
</dbReference>
<feature type="transmembrane region" description="Helical" evidence="10">
    <location>
        <begin position="766"/>
        <end position="793"/>
    </location>
</feature>
<evidence type="ECO:0000256" key="2">
    <source>
        <dbReference type="ARBA" id="ARBA00006012"/>
    </source>
</evidence>
<feature type="transmembrane region" description="Helical" evidence="10">
    <location>
        <begin position="1273"/>
        <end position="1299"/>
    </location>
</feature>
<dbReference type="GO" id="GO:0140359">
    <property type="term" value="F:ABC-type transporter activity"/>
    <property type="evidence" value="ECO:0007669"/>
    <property type="project" value="InterPro"/>
</dbReference>
<comment type="caution">
    <text evidence="12">The sequence shown here is derived from an EMBL/GenBank/DDBJ whole genome shotgun (WGS) entry which is preliminary data.</text>
</comment>
<dbReference type="EMBL" id="JAYMYS010000006">
    <property type="protein sequence ID" value="KAK7388065.1"/>
    <property type="molecule type" value="Genomic_DNA"/>
</dbReference>
<gene>
    <name evidence="12" type="ORF">VNO78_22869</name>
</gene>
<feature type="transmembrane region" description="Helical" evidence="10">
    <location>
        <begin position="1421"/>
        <end position="1444"/>
    </location>
</feature>
<dbReference type="Pfam" id="PF08370">
    <property type="entry name" value="PDR_assoc"/>
    <property type="match status" value="1"/>
</dbReference>
<dbReference type="PROSITE" id="PS50893">
    <property type="entry name" value="ABC_TRANSPORTER_2"/>
    <property type="match status" value="2"/>
</dbReference>
<keyword evidence="6" id="KW-0547">Nucleotide-binding</keyword>
<dbReference type="Gene3D" id="3.40.50.300">
    <property type="entry name" value="P-loop containing nucleotide triphosphate hydrolases"/>
    <property type="match status" value="2"/>
</dbReference>
<feature type="transmembrane region" description="Helical" evidence="10">
    <location>
        <begin position="1311"/>
        <end position="1329"/>
    </location>
</feature>
<dbReference type="InterPro" id="IPR043926">
    <property type="entry name" value="ABCG_dom"/>
</dbReference>
<feature type="transmembrane region" description="Helical" evidence="10">
    <location>
        <begin position="1341"/>
        <end position="1362"/>
    </location>
</feature>
<keyword evidence="13" id="KW-1185">Reference proteome</keyword>
<feature type="domain" description="ABC transporter" evidence="11">
    <location>
        <begin position="175"/>
        <end position="447"/>
    </location>
</feature>
<evidence type="ECO:0000256" key="8">
    <source>
        <dbReference type="ARBA" id="ARBA00022989"/>
    </source>
</evidence>
<evidence type="ECO:0000259" key="11">
    <source>
        <dbReference type="PROSITE" id="PS50893"/>
    </source>
</evidence>
<feature type="transmembrane region" description="Helical" evidence="10">
    <location>
        <begin position="1228"/>
        <end position="1253"/>
    </location>
</feature>
<evidence type="ECO:0000256" key="5">
    <source>
        <dbReference type="ARBA" id="ARBA00022737"/>
    </source>
</evidence>
<name>A0AAN9XCT6_PSOTE</name>
<feature type="transmembrane region" description="Helical" evidence="10">
    <location>
        <begin position="1198"/>
        <end position="1216"/>
    </location>
</feature>
<evidence type="ECO:0000256" key="9">
    <source>
        <dbReference type="ARBA" id="ARBA00023136"/>
    </source>
</evidence>
<feature type="transmembrane region" description="Helical" evidence="10">
    <location>
        <begin position="576"/>
        <end position="594"/>
    </location>
</feature>
<evidence type="ECO:0000256" key="4">
    <source>
        <dbReference type="ARBA" id="ARBA00022692"/>
    </source>
</evidence>
<dbReference type="Proteomes" id="UP001386955">
    <property type="component" value="Unassembled WGS sequence"/>
</dbReference>
<protein>
    <recommendedName>
        <fullName evidence="11">ABC transporter domain-containing protein</fullName>
    </recommendedName>
</protein>
<dbReference type="InterPro" id="IPR034003">
    <property type="entry name" value="ABCG_PDR_2"/>
</dbReference>
<dbReference type="GO" id="GO:0005524">
    <property type="term" value="F:ATP binding"/>
    <property type="evidence" value="ECO:0007669"/>
    <property type="project" value="UniProtKB-KW"/>
</dbReference>
<dbReference type="CDD" id="cd03233">
    <property type="entry name" value="ABCG_PDR_domain1"/>
    <property type="match status" value="1"/>
</dbReference>
<dbReference type="GO" id="GO:0005886">
    <property type="term" value="C:plasma membrane"/>
    <property type="evidence" value="ECO:0007669"/>
    <property type="project" value="UniProtKB-ARBA"/>
</dbReference>
<dbReference type="Pfam" id="PF01061">
    <property type="entry name" value="ABC2_membrane"/>
    <property type="match status" value="2"/>
</dbReference>
<keyword evidence="7" id="KW-0067">ATP-binding</keyword>
<feature type="transmembrane region" description="Helical" evidence="10">
    <location>
        <begin position="1369"/>
        <end position="1387"/>
    </location>
</feature>
<dbReference type="InterPro" id="IPR027417">
    <property type="entry name" value="P-loop_NTPase"/>
</dbReference>
<keyword evidence="8 10" id="KW-1133">Transmembrane helix</keyword>
<evidence type="ECO:0000256" key="3">
    <source>
        <dbReference type="ARBA" id="ARBA00022448"/>
    </source>
</evidence>
<dbReference type="InterPro" id="IPR034001">
    <property type="entry name" value="ABCG_PDR_1"/>
</dbReference>
<dbReference type="FunFam" id="3.40.50.300:FF:000179">
    <property type="entry name" value="ABC transporter G family member 34"/>
    <property type="match status" value="1"/>
</dbReference>
<organism evidence="12 13">
    <name type="scientific">Psophocarpus tetragonolobus</name>
    <name type="common">Winged bean</name>
    <name type="synonym">Dolichos tetragonolobus</name>
    <dbReference type="NCBI Taxonomy" id="3891"/>
    <lineage>
        <taxon>Eukaryota</taxon>
        <taxon>Viridiplantae</taxon>
        <taxon>Streptophyta</taxon>
        <taxon>Embryophyta</taxon>
        <taxon>Tracheophyta</taxon>
        <taxon>Spermatophyta</taxon>
        <taxon>Magnoliopsida</taxon>
        <taxon>eudicotyledons</taxon>
        <taxon>Gunneridae</taxon>
        <taxon>Pentapetalae</taxon>
        <taxon>rosids</taxon>
        <taxon>fabids</taxon>
        <taxon>Fabales</taxon>
        <taxon>Fabaceae</taxon>
        <taxon>Papilionoideae</taxon>
        <taxon>50 kb inversion clade</taxon>
        <taxon>NPAAA clade</taxon>
        <taxon>indigoferoid/millettioid clade</taxon>
        <taxon>Phaseoleae</taxon>
        <taxon>Psophocarpus</taxon>
    </lineage>
</organism>
<evidence type="ECO:0000256" key="6">
    <source>
        <dbReference type="ARBA" id="ARBA00022741"/>
    </source>
</evidence>
<dbReference type="Pfam" id="PF00005">
    <property type="entry name" value="ABC_tran"/>
    <property type="match status" value="2"/>
</dbReference>
<dbReference type="InterPro" id="IPR013525">
    <property type="entry name" value="ABC2_TM"/>
</dbReference>
<keyword evidence="4 10" id="KW-0812">Transmembrane</keyword>
<keyword evidence="5" id="KW-0677">Repeat</keyword>
<feature type="domain" description="ABC transporter" evidence="11">
    <location>
        <begin position="865"/>
        <end position="1105"/>
    </location>
</feature>
<dbReference type="PANTHER" id="PTHR19241">
    <property type="entry name" value="ATP-BINDING CASSETTE TRANSPORTER"/>
    <property type="match status" value="1"/>
</dbReference>
<evidence type="ECO:0000256" key="7">
    <source>
        <dbReference type="ARBA" id="ARBA00022840"/>
    </source>
</evidence>
<sequence length="1452" mass="164244">MAQLAGADEIESLRIELAEIGRSIRSSFRSHASSFQSISSINPVQQEVENDEEEALGWAEIQRLPTFERITSALFDINDGMETGEKIKGKQVVDVSRLGGQERHMFIEKLIKHIENDNLRLLQKLRERINKVGIKQPTVEVRYQDLCVEAECKIVQGRPIPTLWNTLKEWIFDTTRLSLLNSQNSKISIIKSANGIIKPGRMTLLLGPPASGKTTFLLALAAKLSTSVKVQGEISYNGHMLNEFIPQKSSAYVSQYDLHIPEMTVRETLDFSARCQGVGSRAELLMEISRKEKEAGIIPDPDLDAYMKATSINGLKSSLQTDYILKILGLDICADTLVGDPIRRGISGGQKKRLTTGEMIVGPTKALFMDEISNGLDSSTTFQIISCIQHLVHITDATALISLLQPAPETFDLFDDVVLMAEGKIVYHGPRDYILEFFEDCGFKCPQRKGTADFLQEVISRKDQAQYWSSAEKPYSYVSIDKFLQKFRDCPYGQKLKEELLKPFDKSQSHKNALVFGKYSLTKWELFKACMTREILLMKRNSFVYVFKSTQLVIVAFVAMTVFIRTRMAVDVLHGNYYMGSLFYSLIILLVDGFPELSMTVSRLAVVYKQKEMCFFPAWAYTIPSAVLKVPLSLLESFIWTTLSYYVIGYSPEIGRFFRQFLLLFIIHMTSVSMFRFIASICQTVVASVTAGTVTILIVLLFGGFIIPKPYMPSWLRWGFWVSPLTYGEIGLTVNEFLAPRWAKMSANTTLGRQVLQSRGLDFDSYFYWISIAALILFIVLFNVGFTLMLTFLNSPARSRTLISSEKHSELQGQQESNGSIGANKKPVGYLAERTVETRKGGLVLPFPPLAVAFRDVQYYVDTPLEMRNRGFTEKRLQLLSDITGSFRPGILTALMGVSGAGKTTLMDVLCGRKTGGIIEGEIRVGGYPKVQETFARVSGYCEQNDIHSPNITVEESVMFSAWLRLPSQIDAKTKIEFVNEVIHTIELDGIKDSLVGMPNISGLSTEQRKRLTIAVELVANPSIIFMDEPTTGLDARAAAVVMRAVKNVVGTGRTVACTIHQPSIDMFESYDELILMKAGGRLIYAGPLGKHSGTVIEYFESIPGVPKIKDNYNPSTWMLEVTSRSAETELGLDFAQIYRDSALYEQNKMSVEQLSSPPPDSKDLYFRSHFPQNGWEQFRACLWKQHLSYWRSPSYNLMRIIFVTASSLLFGILFWKQGRKINSQQDVFNVFGAMYSAALFFGIYNCSSVLPHVATERSVLYRERFAGMYSPWAYSFAQVLIEIPYLFIQAVLYVIITYPMLGYDWSAYKIFWSFFTMFCNLLYFNYLGMLTVSLTPNVQLASIVASSSYTMLNLFSGYFVPRLQIPKWWIWMYYLCPMSWSLNGMLTSQYGDVNKEISAFEEKKTVAKFLEDYYGFYHDFLGVIGIVLIVIPIVIAILFAYCIQSLNFQRR</sequence>
<keyword evidence="9 10" id="KW-0472">Membrane</keyword>
<dbReference type="InterPro" id="IPR003439">
    <property type="entry name" value="ABC_transporter-like_ATP-bd"/>
</dbReference>
<feature type="transmembrane region" description="Helical" evidence="10">
    <location>
        <begin position="661"/>
        <end position="679"/>
    </location>
</feature>
<evidence type="ECO:0000313" key="13">
    <source>
        <dbReference type="Proteomes" id="UP001386955"/>
    </source>
</evidence>
<proteinExistence type="inferred from homology"/>
<evidence type="ECO:0000256" key="1">
    <source>
        <dbReference type="ARBA" id="ARBA00004141"/>
    </source>
</evidence>
<dbReference type="InterPro" id="IPR003593">
    <property type="entry name" value="AAA+_ATPase"/>
</dbReference>
<comment type="subcellular location">
    <subcellularLocation>
        <location evidence="1">Membrane</location>
        <topology evidence="1">Multi-pass membrane protein</topology>
    </subcellularLocation>
</comment>
<keyword evidence="3" id="KW-0813">Transport</keyword>
<dbReference type="Pfam" id="PF19055">
    <property type="entry name" value="ABC2_membrane_7"/>
    <property type="match status" value="1"/>
</dbReference>
<dbReference type="InterPro" id="IPR013581">
    <property type="entry name" value="PDR_assoc"/>
</dbReference>
<feature type="transmembrane region" description="Helical" evidence="10">
    <location>
        <begin position="543"/>
        <end position="564"/>
    </location>
</feature>